<accession>A0ABD0WUW4</accession>
<dbReference type="InterPro" id="IPR003879">
    <property type="entry name" value="Butyrophylin_SPRY"/>
</dbReference>
<evidence type="ECO:0000313" key="7">
    <source>
        <dbReference type="Proteomes" id="UP001557470"/>
    </source>
</evidence>
<dbReference type="SUPFAM" id="SSF57845">
    <property type="entry name" value="B-box zinc-binding domain"/>
    <property type="match status" value="1"/>
</dbReference>
<evidence type="ECO:0000256" key="4">
    <source>
        <dbReference type="SAM" id="Coils"/>
    </source>
</evidence>
<dbReference type="GO" id="GO:0008270">
    <property type="term" value="F:zinc ion binding"/>
    <property type="evidence" value="ECO:0007669"/>
    <property type="project" value="UniProtKB-KW"/>
</dbReference>
<dbReference type="AlphaFoldDB" id="A0ABD0WUW4"/>
<keyword evidence="1 3" id="KW-0479">Metal-binding</keyword>
<dbReference type="Gene3D" id="2.60.120.920">
    <property type="match status" value="2"/>
</dbReference>
<name>A0ABD0WUW4_UMBPY</name>
<proteinExistence type="predicted"/>
<dbReference type="InterPro" id="IPR013320">
    <property type="entry name" value="ConA-like_dom_sf"/>
</dbReference>
<dbReference type="EMBL" id="JAGEUA010000007">
    <property type="protein sequence ID" value="KAL0969401.1"/>
    <property type="molecule type" value="Genomic_DNA"/>
</dbReference>
<keyword evidence="7" id="KW-1185">Reference proteome</keyword>
<dbReference type="InterPro" id="IPR050143">
    <property type="entry name" value="TRIM/RBCC"/>
</dbReference>
<dbReference type="SMART" id="SM00589">
    <property type="entry name" value="PRY"/>
    <property type="match status" value="2"/>
</dbReference>
<feature type="coiled-coil region" evidence="4">
    <location>
        <begin position="27"/>
        <end position="91"/>
    </location>
</feature>
<keyword evidence="2" id="KW-0862">Zinc</keyword>
<evidence type="ECO:0000313" key="6">
    <source>
        <dbReference type="EMBL" id="KAL0969401.1"/>
    </source>
</evidence>
<organism evidence="6 7">
    <name type="scientific">Umbra pygmaea</name>
    <name type="common">Eastern mudminnow</name>
    <dbReference type="NCBI Taxonomy" id="75934"/>
    <lineage>
        <taxon>Eukaryota</taxon>
        <taxon>Metazoa</taxon>
        <taxon>Chordata</taxon>
        <taxon>Craniata</taxon>
        <taxon>Vertebrata</taxon>
        <taxon>Euteleostomi</taxon>
        <taxon>Actinopterygii</taxon>
        <taxon>Neopterygii</taxon>
        <taxon>Teleostei</taxon>
        <taxon>Protacanthopterygii</taxon>
        <taxon>Esociformes</taxon>
        <taxon>Umbridae</taxon>
        <taxon>Umbra</taxon>
    </lineage>
</organism>
<feature type="coiled-coil region" evidence="4">
    <location>
        <begin position="320"/>
        <end position="365"/>
    </location>
</feature>
<dbReference type="Pfam" id="PF00643">
    <property type="entry name" value="zf-B_box"/>
    <property type="match status" value="1"/>
</dbReference>
<dbReference type="InterPro" id="IPR043136">
    <property type="entry name" value="B30.2/SPRY_sf"/>
</dbReference>
<feature type="domain" description="B box-type" evidence="5">
    <location>
        <begin position="217"/>
        <end position="258"/>
    </location>
</feature>
<evidence type="ECO:0000256" key="1">
    <source>
        <dbReference type="ARBA" id="ARBA00022771"/>
    </source>
</evidence>
<dbReference type="SUPFAM" id="SSF49899">
    <property type="entry name" value="Concanavalin A-like lectins/glucanases"/>
    <property type="match status" value="1"/>
</dbReference>
<dbReference type="SMART" id="SM00336">
    <property type="entry name" value="BBOX"/>
    <property type="match status" value="1"/>
</dbReference>
<comment type="caution">
    <text evidence="6">The sequence shown here is derived from an EMBL/GenBank/DDBJ whole genome shotgun (WGS) entry which is preliminary data.</text>
</comment>
<reference evidence="6 7" key="1">
    <citation type="submission" date="2024-06" db="EMBL/GenBank/DDBJ databases">
        <authorList>
            <person name="Pan Q."/>
            <person name="Wen M."/>
            <person name="Jouanno E."/>
            <person name="Zahm M."/>
            <person name="Klopp C."/>
            <person name="Cabau C."/>
            <person name="Louis A."/>
            <person name="Berthelot C."/>
            <person name="Parey E."/>
            <person name="Roest Crollius H."/>
            <person name="Montfort J."/>
            <person name="Robinson-Rechavi M."/>
            <person name="Bouchez O."/>
            <person name="Lampietro C."/>
            <person name="Lopez Roques C."/>
            <person name="Donnadieu C."/>
            <person name="Postlethwait J."/>
            <person name="Bobe J."/>
            <person name="Verreycken H."/>
            <person name="Guiguen Y."/>
        </authorList>
    </citation>
    <scope>NUCLEOTIDE SEQUENCE [LARGE SCALE GENOMIC DNA]</scope>
    <source>
        <strain evidence="6">Up_M1</strain>
        <tissue evidence="6">Testis</tissue>
    </source>
</reference>
<sequence length="463" mass="52892">MHKAKETTASISKCGHRSTYIFDDSQAQHTERQIKDAFEKLHQFLRQEEEARIAALKEEEEQKSQMMKKKIEEMNREISSLSDTIRALEEELRAEDVSFLQNYSITVKRAQCILPDPKTVSGALIDVSKHLGNLKFRVWEKMQGTVQYSPVILDPNTAHTDLLMSDDLTSVRLNNTQKLPDITERFDKCTCVVGSEGFTSGSHTWDIQEKSQRPSAGSEVICSLHKEKLKLFCQEDKQPVCFVCQTSRKHSNHKFCPVDEAALDCKEELQTALKPLQEKLKVCNEVKLSCDQTAEHIKSQAQHTERQIKDVFEKLHQVLREEEEARIAALKEEEEQKSQLIKKKIEEMNREISSLSDTIRALKKELKAEDVSFLQNFSITLKRAQCILPDPKTVSGALIDVSKHLGNLKFRVWEKMQETVQYSPVILDPNTAHPDLLVSDDLTSVLRALPQVHTAGTFRLVIV</sequence>
<gene>
    <name evidence="6" type="ORF">UPYG_G00226970</name>
</gene>
<dbReference type="PROSITE" id="PS50119">
    <property type="entry name" value="ZF_BBOX"/>
    <property type="match status" value="1"/>
</dbReference>
<evidence type="ECO:0000256" key="3">
    <source>
        <dbReference type="PROSITE-ProRule" id="PRU00024"/>
    </source>
</evidence>
<dbReference type="PANTHER" id="PTHR24103">
    <property type="entry name" value="E3 UBIQUITIN-PROTEIN LIGASE TRIM"/>
    <property type="match status" value="1"/>
</dbReference>
<keyword evidence="1 3" id="KW-0863">Zinc-finger</keyword>
<keyword evidence="4" id="KW-0175">Coiled coil</keyword>
<evidence type="ECO:0000256" key="2">
    <source>
        <dbReference type="ARBA" id="ARBA00022833"/>
    </source>
</evidence>
<dbReference type="InterPro" id="IPR000315">
    <property type="entry name" value="Znf_B-box"/>
</dbReference>
<dbReference type="PRINTS" id="PR01407">
    <property type="entry name" value="BUTYPHLNCDUF"/>
</dbReference>
<dbReference type="Proteomes" id="UP001557470">
    <property type="component" value="Unassembled WGS sequence"/>
</dbReference>
<dbReference type="Pfam" id="PF13765">
    <property type="entry name" value="PRY"/>
    <property type="match status" value="2"/>
</dbReference>
<dbReference type="InterPro" id="IPR006574">
    <property type="entry name" value="PRY"/>
</dbReference>
<evidence type="ECO:0000259" key="5">
    <source>
        <dbReference type="PROSITE" id="PS50119"/>
    </source>
</evidence>
<protein>
    <recommendedName>
        <fullName evidence="5">B box-type domain-containing protein</fullName>
    </recommendedName>
</protein>